<evidence type="ECO:0000313" key="3">
    <source>
        <dbReference type="Proteomes" id="UP000004344"/>
    </source>
</evidence>
<dbReference type="EMBL" id="AGIZ01000006">
    <property type="protein sequence ID" value="EHC13975.1"/>
    <property type="molecule type" value="Genomic_DNA"/>
</dbReference>
<evidence type="ECO:0000313" key="2">
    <source>
        <dbReference type="EMBL" id="EHC13975.1"/>
    </source>
</evidence>
<name>G6FTP2_9CYAN</name>
<organism evidence="2 3">
    <name type="scientific">Fischerella thermalis JSC-11</name>
    <dbReference type="NCBI Taxonomy" id="741277"/>
    <lineage>
        <taxon>Bacteria</taxon>
        <taxon>Bacillati</taxon>
        <taxon>Cyanobacteriota</taxon>
        <taxon>Cyanophyceae</taxon>
        <taxon>Nostocales</taxon>
        <taxon>Hapalosiphonaceae</taxon>
        <taxon>Fischerella</taxon>
    </lineage>
</organism>
<gene>
    <name evidence="2" type="ORF">FJSC11DRAFT_2239</name>
</gene>
<feature type="domain" description="Filamentous haemagglutinin FhaB/tRNA nuclease CdiA-like TPS" evidence="1">
    <location>
        <begin position="30"/>
        <end position="84"/>
    </location>
</feature>
<keyword evidence="3" id="KW-1185">Reference proteome</keyword>
<dbReference type="Proteomes" id="UP000004344">
    <property type="component" value="Unassembled WGS sequence"/>
</dbReference>
<evidence type="ECO:0000259" key="1">
    <source>
        <dbReference type="Pfam" id="PF05860"/>
    </source>
</evidence>
<dbReference type="RefSeq" id="WP_009456830.1">
    <property type="nucleotide sequence ID" value="NZ_AGIZ01000006.1"/>
</dbReference>
<dbReference type="Pfam" id="PF05860">
    <property type="entry name" value="TPS"/>
    <property type="match status" value="1"/>
</dbReference>
<accession>G6FTP2</accession>
<dbReference type="InterPro" id="IPR012334">
    <property type="entry name" value="Pectin_lyas_fold"/>
</dbReference>
<dbReference type="Gene3D" id="2.160.20.10">
    <property type="entry name" value="Single-stranded right-handed beta-helix, Pectin lyase-like"/>
    <property type="match status" value="1"/>
</dbReference>
<protein>
    <submittedName>
        <fullName evidence="2">Filamentous hemagglutinin domain protein</fullName>
    </submittedName>
</protein>
<comment type="caution">
    <text evidence="2">The sequence shown here is derived from an EMBL/GenBank/DDBJ whole genome shotgun (WGS) entry which is preliminary data.</text>
</comment>
<sequence>MTGFGSSRWNQFLGVAIAITHLFSANYALAQITGDRTLPKSSNVTKDGNTFNITGGTQAGSNLFHNFQEFSIPTGDTAFYELPTHST</sequence>
<proteinExistence type="predicted"/>
<dbReference type="AlphaFoldDB" id="G6FTP2"/>
<dbReference type="InterPro" id="IPR008638">
    <property type="entry name" value="FhaB/CdiA-like_TPS"/>
</dbReference>
<reference evidence="2 3" key="1">
    <citation type="submission" date="2011-09" db="EMBL/GenBank/DDBJ databases">
        <title>The draft genome of Fischerella sp. JSC-11.</title>
        <authorList>
            <consortium name="US DOE Joint Genome Institute (JGI-PGF)"/>
            <person name="Lucas S."/>
            <person name="Han J."/>
            <person name="Lapidus A."/>
            <person name="Cheng J.-F."/>
            <person name="Goodwin L."/>
            <person name="Pitluck S."/>
            <person name="Peters L."/>
            <person name="Land M.L."/>
            <person name="Hauser L."/>
            <person name="Sarkisova S."/>
            <person name="Bryant D.A."/>
            <person name="Brown I."/>
            <person name="Woyke T.J."/>
        </authorList>
    </citation>
    <scope>NUCLEOTIDE SEQUENCE [LARGE SCALE GENOMIC DNA]</scope>
    <source>
        <strain evidence="2 3">JSC-11</strain>
    </source>
</reference>